<evidence type="ECO:0000256" key="1">
    <source>
        <dbReference type="ARBA" id="ARBA00002878"/>
    </source>
</evidence>
<organism evidence="12 13">
    <name type="scientific">Oryctolagus cuniculus</name>
    <name type="common">Rabbit</name>
    <dbReference type="NCBI Taxonomy" id="9986"/>
    <lineage>
        <taxon>Eukaryota</taxon>
        <taxon>Metazoa</taxon>
        <taxon>Chordata</taxon>
        <taxon>Craniata</taxon>
        <taxon>Vertebrata</taxon>
        <taxon>Euteleostomi</taxon>
        <taxon>Mammalia</taxon>
        <taxon>Eutheria</taxon>
        <taxon>Euarchontoglires</taxon>
        <taxon>Glires</taxon>
        <taxon>Lagomorpha</taxon>
        <taxon>Leporidae</taxon>
        <taxon>Oryctolagus</taxon>
    </lineage>
</organism>
<dbReference type="Pfam" id="PF14862">
    <property type="entry name" value="Defensin_big"/>
    <property type="match status" value="1"/>
</dbReference>
<dbReference type="InterPro" id="IPR028060">
    <property type="entry name" value="Defensin_big_dom"/>
</dbReference>
<dbReference type="GO" id="GO:0005576">
    <property type="term" value="C:extracellular region"/>
    <property type="evidence" value="ECO:0007669"/>
    <property type="project" value="UniProtKB-SubCell"/>
</dbReference>
<evidence type="ECO:0000256" key="10">
    <source>
        <dbReference type="SAM" id="SignalP"/>
    </source>
</evidence>
<feature type="signal peptide" evidence="10">
    <location>
        <begin position="1"/>
        <end position="19"/>
    </location>
</feature>
<evidence type="ECO:0000256" key="4">
    <source>
        <dbReference type="ARBA" id="ARBA00022525"/>
    </source>
</evidence>
<evidence type="ECO:0000256" key="9">
    <source>
        <dbReference type="ARBA" id="ARBA00023157"/>
    </source>
</evidence>
<feature type="chain" id="PRO_5040882535" evidence="10">
    <location>
        <begin position="20"/>
        <end position="86"/>
    </location>
</feature>
<dbReference type="Gene3D" id="3.10.360.10">
    <property type="entry name" value="Antimicrobial Peptide, Beta-defensin 2, Chain A"/>
    <property type="match status" value="1"/>
</dbReference>
<evidence type="ECO:0000256" key="3">
    <source>
        <dbReference type="ARBA" id="ARBA00007371"/>
    </source>
</evidence>
<evidence type="ECO:0000256" key="6">
    <source>
        <dbReference type="ARBA" id="ARBA00022729"/>
    </source>
</evidence>
<keyword evidence="4" id="KW-0964">Secreted</keyword>
<dbReference type="GeneTree" id="ENSGT00390000000279"/>
<keyword evidence="9" id="KW-1015">Disulfide bond</keyword>
<reference evidence="12" key="2">
    <citation type="submission" date="2025-08" db="UniProtKB">
        <authorList>
            <consortium name="Ensembl"/>
        </authorList>
    </citation>
    <scope>IDENTIFICATION</scope>
    <source>
        <strain evidence="12">Thorbecke</strain>
    </source>
</reference>
<evidence type="ECO:0000259" key="11">
    <source>
        <dbReference type="Pfam" id="PF14862"/>
    </source>
</evidence>
<comment type="function">
    <text evidence="1">Has antibacterial activity.</text>
</comment>
<protein>
    <submittedName>
        <fullName evidence="12">Defensin beta 119</fullName>
    </submittedName>
</protein>
<evidence type="ECO:0000313" key="12">
    <source>
        <dbReference type="Ensembl" id="ENSOCUP00000043494.1"/>
    </source>
</evidence>
<reference evidence="12" key="3">
    <citation type="submission" date="2025-09" db="UniProtKB">
        <authorList>
            <consortium name="Ensembl"/>
        </authorList>
    </citation>
    <scope>IDENTIFICATION</scope>
    <source>
        <strain evidence="12">Thorbecke</strain>
    </source>
</reference>
<evidence type="ECO:0000256" key="5">
    <source>
        <dbReference type="ARBA" id="ARBA00022529"/>
    </source>
</evidence>
<keyword evidence="5" id="KW-0929">Antimicrobial</keyword>
<dbReference type="OrthoDB" id="9624411at2759"/>
<comment type="subcellular location">
    <subcellularLocation>
        <location evidence="2">Secreted</location>
    </subcellularLocation>
</comment>
<dbReference type="GO" id="GO:0050829">
    <property type="term" value="P:defense response to Gram-negative bacterium"/>
    <property type="evidence" value="ECO:0007669"/>
    <property type="project" value="InterPro"/>
</dbReference>
<dbReference type="EMBL" id="AAGW02060512">
    <property type="status" value="NOT_ANNOTATED_CDS"/>
    <property type="molecule type" value="Genomic_DNA"/>
</dbReference>
<evidence type="ECO:0000256" key="2">
    <source>
        <dbReference type="ARBA" id="ARBA00004613"/>
    </source>
</evidence>
<evidence type="ECO:0000313" key="13">
    <source>
        <dbReference type="Proteomes" id="UP000001811"/>
    </source>
</evidence>
<dbReference type="GO" id="GO:0061760">
    <property type="term" value="P:antifungal innate immune response"/>
    <property type="evidence" value="ECO:0007669"/>
    <property type="project" value="TreeGrafter"/>
</dbReference>
<gene>
    <name evidence="12" type="primary">DEFB119</name>
</gene>
<dbReference type="PANTHER" id="PTHR47902:SF1">
    <property type="entry name" value="BETA-DEFENSIN 119"/>
    <property type="match status" value="1"/>
</dbReference>
<dbReference type="Proteomes" id="UP000001811">
    <property type="component" value="Chromosome 4"/>
</dbReference>
<evidence type="ECO:0000256" key="8">
    <source>
        <dbReference type="ARBA" id="ARBA00023022"/>
    </source>
</evidence>
<reference evidence="12 13" key="1">
    <citation type="journal article" date="2011" name="Nature">
        <title>A high-resolution map of human evolutionary constraint using 29 mammals.</title>
        <authorList>
            <person name="Lindblad-Toh K."/>
            <person name="Garber M."/>
            <person name="Zuk O."/>
            <person name="Lin M.F."/>
            <person name="Parker B.J."/>
            <person name="Washietl S."/>
            <person name="Kheradpour P."/>
            <person name="Ernst J."/>
            <person name="Jordan G."/>
            <person name="Mauceli E."/>
            <person name="Ward L.D."/>
            <person name="Lowe C.B."/>
            <person name="Holloway A.K."/>
            <person name="Clamp M."/>
            <person name="Gnerre S."/>
            <person name="Alfoldi J."/>
            <person name="Beal K."/>
            <person name="Chang J."/>
            <person name="Clawson H."/>
            <person name="Cuff J."/>
            <person name="Di Palma F."/>
            <person name="Fitzgerald S."/>
            <person name="Flicek P."/>
            <person name="Guttman M."/>
            <person name="Hubisz M.J."/>
            <person name="Jaffe D.B."/>
            <person name="Jungreis I."/>
            <person name="Kent W.J."/>
            <person name="Kostka D."/>
            <person name="Lara M."/>
            <person name="Martins A.L."/>
            <person name="Massingham T."/>
            <person name="Moltke I."/>
            <person name="Raney B.J."/>
            <person name="Rasmussen M.D."/>
            <person name="Robinson J."/>
            <person name="Stark A."/>
            <person name="Vilella A.J."/>
            <person name="Wen J."/>
            <person name="Xie X."/>
            <person name="Zody M.C."/>
            <person name="Baldwin J."/>
            <person name="Bloom T."/>
            <person name="Chin C.W."/>
            <person name="Heiman D."/>
            <person name="Nicol R."/>
            <person name="Nusbaum C."/>
            <person name="Young S."/>
            <person name="Wilkinson J."/>
            <person name="Worley K.C."/>
            <person name="Kovar C.L."/>
            <person name="Muzny D.M."/>
            <person name="Gibbs R.A."/>
            <person name="Cree A."/>
            <person name="Dihn H.H."/>
            <person name="Fowler G."/>
            <person name="Jhangiani S."/>
            <person name="Joshi V."/>
            <person name="Lee S."/>
            <person name="Lewis L.R."/>
            <person name="Nazareth L.V."/>
            <person name="Okwuonu G."/>
            <person name="Santibanez J."/>
            <person name="Warren W.C."/>
            <person name="Mardis E.R."/>
            <person name="Weinstock G.M."/>
            <person name="Wilson R.K."/>
            <person name="Delehaunty K."/>
            <person name="Dooling D."/>
            <person name="Fronik C."/>
            <person name="Fulton L."/>
            <person name="Fulton B."/>
            <person name="Graves T."/>
            <person name="Minx P."/>
            <person name="Sodergren E."/>
            <person name="Birney E."/>
            <person name="Margulies E.H."/>
            <person name="Herrero J."/>
            <person name="Green E.D."/>
            <person name="Haussler D."/>
            <person name="Siepel A."/>
            <person name="Goldman N."/>
            <person name="Pollard K.S."/>
            <person name="Pedersen J.S."/>
            <person name="Lander E.S."/>
            <person name="Kellis M."/>
        </authorList>
    </citation>
    <scope>NUCLEOTIDE SEQUENCE [LARGE SCALE GENOMIC DNA]</scope>
    <source>
        <strain evidence="12 13">Thorbecke inbred</strain>
    </source>
</reference>
<proteinExistence type="inferred from homology"/>
<dbReference type="AlphaFoldDB" id="A0A5F9DB82"/>
<feature type="domain" description="Big defensin" evidence="11">
    <location>
        <begin position="3"/>
        <end position="52"/>
    </location>
</feature>
<evidence type="ECO:0000256" key="7">
    <source>
        <dbReference type="ARBA" id="ARBA00022940"/>
    </source>
</evidence>
<keyword evidence="13" id="KW-1185">Reference proteome</keyword>
<name>A0A5F9DB82_RABIT</name>
<dbReference type="PANTHER" id="PTHR47902">
    <property type="entry name" value="BETA-DEFENSIN 119"/>
    <property type="match status" value="1"/>
</dbReference>
<accession>A0A5F9DB82</accession>
<dbReference type="Bgee" id="ENSOCUG00000030606">
    <property type="expression patterns" value="Expressed in testis and 1 other cell type or tissue"/>
</dbReference>
<dbReference type="Ensembl" id="ENSOCUT00000038529.1">
    <property type="protein sequence ID" value="ENSOCUP00000043494.1"/>
    <property type="gene ID" value="ENSOCUG00000030606.1"/>
</dbReference>
<dbReference type="GO" id="GO:0050830">
    <property type="term" value="P:defense response to Gram-positive bacterium"/>
    <property type="evidence" value="ECO:0007669"/>
    <property type="project" value="InterPro"/>
</dbReference>
<keyword evidence="6 10" id="KW-0732">Signal</keyword>
<dbReference type="GeneID" id="103348209"/>
<sequence>MKLLFLSLAILLAMEPVMPGNLGRRSSERCMGNSGICRSSCKKNEQPYFFCRNYQSCCLQSYVRISVSGPKESNEWSYEKHWPDIP</sequence>
<keyword evidence="7" id="KW-0211">Defensin</keyword>
<keyword evidence="8" id="KW-0044">Antibiotic</keyword>
<comment type="similarity">
    <text evidence="3">Belongs to the beta-defensin family.</text>
</comment>
<dbReference type="GO" id="GO:0001530">
    <property type="term" value="F:lipopolysaccharide binding"/>
    <property type="evidence" value="ECO:0007669"/>
    <property type="project" value="TreeGrafter"/>
</dbReference>